<name>A0AAW9Q6E7_9CYAN</name>
<sequence length="232" mass="25986">MSIAASPVLGSSLLTGKMIEPLPKPSLMLSNAIAEASSLEWNVTTQQEGDYFNYYLASVSYRKQGKIVWTSSLPKWLTQKAIEQSYKKPVDIHSYNGFPFLLGTVFTDSEIFVADSSGVFVLDRNTGKILKDKPAEPSPDLFFVDWGTASITTQTQRCDLQIQGGQFLSACGEVLVYFNRKNLWVWNRSNQLVESVNYSQSKHKIDTHRPLNYKARISLKTVVVEISGFVGE</sequence>
<gene>
    <name evidence="1" type="ORF">V2H45_18895</name>
</gene>
<dbReference type="AlphaFoldDB" id="A0AAW9Q6E7"/>
<evidence type="ECO:0000313" key="1">
    <source>
        <dbReference type="EMBL" id="MEE3718815.1"/>
    </source>
</evidence>
<reference evidence="1" key="1">
    <citation type="submission" date="2024-01" db="EMBL/GenBank/DDBJ databases">
        <title>Bank of Algae and Cyanobacteria of the Azores (BACA) strain genomes.</title>
        <authorList>
            <person name="Luz R."/>
            <person name="Cordeiro R."/>
            <person name="Fonseca A."/>
            <person name="Goncalves V."/>
        </authorList>
    </citation>
    <scope>NUCLEOTIDE SEQUENCE</scope>
    <source>
        <strain evidence="1">BACA0141</strain>
    </source>
</reference>
<proteinExistence type="predicted"/>
<organism evidence="1 2">
    <name type="scientific">Tumidithrix elongata BACA0141</name>
    <dbReference type="NCBI Taxonomy" id="2716417"/>
    <lineage>
        <taxon>Bacteria</taxon>
        <taxon>Bacillati</taxon>
        <taxon>Cyanobacteriota</taxon>
        <taxon>Cyanophyceae</taxon>
        <taxon>Pseudanabaenales</taxon>
        <taxon>Pseudanabaenaceae</taxon>
        <taxon>Tumidithrix</taxon>
        <taxon>Tumidithrix elongata</taxon>
    </lineage>
</organism>
<accession>A0AAW9Q6E7</accession>
<comment type="caution">
    <text evidence="1">The sequence shown here is derived from an EMBL/GenBank/DDBJ whole genome shotgun (WGS) entry which is preliminary data.</text>
</comment>
<evidence type="ECO:0000313" key="2">
    <source>
        <dbReference type="Proteomes" id="UP001333818"/>
    </source>
</evidence>
<dbReference type="EMBL" id="JAZBJZ010000095">
    <property type="protein sequence ID" value="MEE3718815.1"/>
    <property type="molecule type" value="Genomic_DNA"/>
</dbReference>
<keyword evidence="2" id="KW-1185">Reference proteome</keyword>
<dbReference type="Proteomes" id="UP001333818">
    <property type="component" value="Unassembled WGS sequence"/>
</dbReference>
<dbReference type="RefSeq" id="WP_330485251.1">
    <property type="nucleotide sequence ID" value="NZ_JAZBJZ010000095.1"/>
</dbReference>
<protein>
    <submittedName>
        <fullName evidence="1">Uncharacterized protein</fullName>
    </submittedName>
</protein>